<dbReference type="GO" id="GO:0030313">
    <property type="term" value="C:cell envelope"/>
    <property type="evidence" value="ECO:0007669"/>
    <property type="project" value="UniProtKB-SubCell"/>
</dbReference>
<dbReference type="InterPro" id="IPR013766">
    <property type="entry name" value="Thioredoxin_domain"/>
</dbReference>
<evidence type="ECO:0000256" key="4">
    <source>
        <dbReference type="ARBA" id="ARBA00023284"/>
    </source>
</evidence>
<dbReference type="SUPFAM" id="SSF52833">
    <property type="entry name" value="Thioredoxin-like"/>
    <property type="match status" value="1"/>
</dbReference>
<dbReference type="RefSeq" id="WP_121201854.1">
    <property type="nucleotide sequence ID" value="NZ_RBKU01000001.1"/>
</dbReference>
<dbReference type="InterPro" id="IPR017937">
    <property type="entry name" value="Thioredoxin_CS"/>
</dbReference>
<dbReference type="Proteomes" id="UP000268007">
    <property type="component" value="Unassembled WGS sequence"/>
</dbReference>
<feature type="signal peptide" evidence="5">
    <location>
        <begin position="1"/>
        <end position="18"/>
    </location>
</feature>
<evidence type="ECO:0000256" key="2">
    <source>
        <dbReference type="ARBA" id="ARBA00022748"/>
    </source>
</evidence>
<dbReference type="GO" id="GO:0017004">
    <property type="term" value="P:cytochrome complex assembly"/>
    <property type="evidence" value="ECO:0007669"/>
    <property type="project" value="UniProtKB-KW"/>
</dbReference>
<evidence type="ECO:0000313" key="7">
    <source>
        <dbReference type="EMBL" id="RKR80358.1"/>
    </source>
</evidence>
<evidence type="ECO:0000256" key="3">
    <source>
        <dbReference type="ARBA" id="ARBA00023157"/>
    </source>
</evidence>
<dbReference type="Gene3D" id="3.40.30.10">
    <property type="entry name" value="Glutaredoxin"/>
    <property type="match status" value="1"/>
</dbReference>
<comment type="subcellular location">
    <subcellularLocation>
        <location evidence="1">Cell envelope</location>
    </subcellularLocation>
</comment>
<evidence type="ECO:0000256" key="5">
    <source>
        <dbReference type="SAM" id="SignalP"/>
    </source>
</evidence>
<evidence type="ECO:0000259" key="6">
    <source>
        <dbReference type="PROSITE" id="PS51352"/>
    </source>
</evidence>
<dbReference type="PANTHER" id="PTHR42852:SF6">
    <property type="entry name" value="THIOL:DISULFIDE INTERCHANGE PROTEIN DSBE"/>
    <property type="match status" value="1"/>
</dbReference>
<keyword evidence="3" id="KW-1015">Disulfide bond</keyword>
<dbReference type="Pfam" id="PF00578">
    <property type="entry name" value="AhpC-TSA"/>
    <property type="match status" value="1"/>
</dbReference>
<comment type="caution">
    <text evidence="7">The sequence shown here is derived from an EMBL/GenBank/DDBJ whole genome shotgun (WGS) entry which is preliminary data.</text>
</comment>
<dbReference type="InterPro" id="IPR050553">
    <property type="entry name" value="Thioredoxin_ResA/DsbE_sf"/>
</dbReference>
<dbReference type="GO" id="GO:0016209">
    <property type="term" value="F:antioxidant activity"/>
    <property type="evidence" value="ECO:0007669"/>
    <property type="project" value="InterPro"/>
</dbReference>
<dbReference type="AlphaFoldDB" id="A0A495IWG7"/>
<sequence>MKKIFLATILFFPLITLAQSGQFFLKAQVSDLNKPLKAYLYYDSEGKSVLDSANSSNGTFEFSGHLSGISKASITLDHTGGGRSKLGDKRDILAFYLENGNTNVTASDSIKHGIISGSRINQQNSIYKAFLSANKQTFESLVTRSIAATPEQRKDSTFRKNLSELYKKTAEERELLQIQFIKIHPDFYISYLALVEVAGPIIDVEKILPLFNSLSVDIRRSEAGLAFEKTIDMAKITSIGAMAPLFTQNDVNDKPVSLSSFRGKYVLVDFWASWCGPCRAENPNVVKAYQRYKGENFTVLGVSLDRAGKKDEWLAAIKADGLEWTQVSDLKFWKNEAAKLYGIRAIPQNFLIGPDGKIVGKNLDGKELSQKLQEIFGH</sequence>
<dbReference type="PROSITE" id="PS51352">
    <property type="entry name" value="THIOREDOXIN_2"/>
    <property type="match status" value="1"/>
</dbReference>
<dbReference type="PANTHER" id="PTHR42852">
    <property type="entry name" value="THIOL:DISULFIDE INTERCHANGE PROTEIN DSBE"/>
    <property type="match status" value="1"/>
</dbReference>
<organism evidence="7 8">
    <name type="scientific">Mucilaginibacter gracilis</name>
    <dbReference type="NCBI Taxonomy" id="423350"/>
    <lineage>
        <taxon>Bacteria</taxon>
        <taxon>Pseudomonadati</taxon>
        <taxon>Bacteroidota</taxon>
        <taxon>Sphingobacteriia</taxon>
        <taxon>Sphingobacteriales</taxon>
        <taxon>Sphingobacteriaceae</taxon>
        <taxon>Mucilaginibacter</taxon>
    </lineage>
</organism>
<dbReference type="PROSITE" id="PS00194">
    <property type="entry name" value="THIOREDOXIN_1"/>
    <property type="match status" value="1"/>
</dbReference>
<reference evidence="7 8" key="1">
    <citation type="submission" date="2018-10" db="EMBL/GenBank/DDBJ databases">
        <title>Genomic Encyclopedia of Archaeal and Bacterial Type Strains, Phase II (KMG-II): from individual species to whole genera.</title>
        <authorList>
            <person name="Goeker M."/>
        </authorList>
    </citation>
    <scope>NUCLEOTIDE SEQUENCE [LARGE SCALE GENOMIC DNA]</scope>
    <source>
        <strain evidence="7 8">DSM 18602</strain>
    </source>
</reference>
<feature type="domain" description="Thioredoxin" evidence="6">
    <location>
        <begin position="237"/>
        <end position="378"/>
    </location>
</feature>
<dbReference type="EMBL" id="RBKU01000001">
    <property type="protein sequence ID" value="RKR80358.1"/>
    <property type="molecule type" value="Genomic_DNA"/>
</dbReference>
<name>A0A495IWG7_9SPHI</name>
<dbReference type="OrthoDB" id="750178at2"/>
<gene>
    <name evidence="7" type="ORF">BDD43_0456</name>
</gene>
<dbReference type="InterPro" id="IPR025380">
    <property type="entry name" value="DUF4369"/>
</dbReference>
<keyword evidence="8" id="KW-1185">Reference proteome</keyword>
<proteinExistence type="predicted"/>
<dbReference type="CDD" id="cd02966">
    <property type="entry name" value="TlpA_like_family"/>
    <property type="match status" value="1"/>
</dbReference>
<dbReference type="InterPro" id="IPR036249">
    <property type="entry name" value="Thioredoxin-like_sf"/>
</dbReference>
<dbReference type="Pfam" id="PF14289">
    <property type="entry name" value="DUF4369"/>
    <property type="match status" value="1"/>
</dbReference>
<feature type="chain" id="PRO_5019752238" evidence="5">
    <location>
        <begin position="19"/>
        <end position="378"/>
    </location>
</feature>
<keyword evidence="2" id="KW-0201">Cytochrome c-type biogenesis</keyword>
<evidence type="ECO:0000313" key="8">
    <source>
        <dbReference type="Proteomes" id="UP000268007"/>
    </source>
</evidence>
<keyword evidence="5" id="KW-0732">Signal</keyword>
<dbReference type="InterPro" id="IPR000866">
    <property type="entry name" value="AhpC/TSA"/>
</dbReference>
<dbReference type="GO" id="GO:0016491">
    <property type="term" value="F:oxidoreductase activity"/>
    <property type="evidence" value="ECO:0007669"/>
    <property type="project" value="InterPro"/>
</dbReference>
<evidence type="ECO:0000256" key="1">
    <source>
        <dbReference type="ARBA" id="ARBA00004196"/>
    </source>
</evidence>
<protein>
    <submittedName>
        <fullName evidence="7">Peroxiredoxin</fullName>
    </submittedName>
</protein>
<accession>A0A495IWG7</accession>
<keyword evidence="4" id="KW-0676">Redox-active center</keyword>